<dbReference type="PROSITE" id="PS01359">
    <property type="entry name" value="ZF_PHD_1"/>
    <property type="match status" value="1"/>
</dbReference>
<evidence type="ECO:0000256" key="3">
    <source>
        <dbReference type="ARBA" id="ARBA00022833"/>
    </source>
</evidence>
<dbReference type="RefSeq" id="XP_033586736.1">
    <property type="nucleotide sequence ID" value="XM_033734557.1"/>
</dbReference>
<dbReference type="EMBL" id="MU001640">
    <property type="protein sequence ID" value="KAF2480166.1"/>
    <property type="molecule type" value="Genomic_DNA"/>
</dbReference>
<name>A0A6A6PK43_9PEZI</name>
<dbReference type="AlphaFoldDB" id="A0A6A6PK43"/>
<feature type="region of interest" description="Disordered" evidence="4">
    <location>
        <begin position="200"/>
        <end position="283"/>
    </location>
</feature>
<evidence type="ECO:0000256" key="4">
    <source>
        <dbReference type="SAM" id="MobiDB-lite"/>
    </source>
</evidence>
<dbReference type="GeneID" id="54475559"/>
<dbReference type="SUPFAM" id="SSF57903">
    <property type="entry name" value="FYVE/PHD zinc finger"/>
    <property type="match status" value="1"/>
</dbReference>
<dbReference type="InterPro" id="IPR001965">
    <property type="entry name" value="Znf_PHD"/>
</dbReference>
<evidence type="ECO:0000256" key="1">
    <source>
        <dbReference type="ARBA" id="ARBA00022723"/>
    </source>
</evidence>
<protein>
    <recommendedName>
        <fullName evidence="5">Zinc finger PHD-type domain-containing protein</fullName>
    </recommendedName>
</protein>
<keyword evidence="7" id="KW-1185">Reference proteome</keyword>
<evidence type="ECO:0000313" key="7">
    <source>
        <dbReference type="Proteomes" id="UP000799767"/>
    </source>
</evidence>
<dbReference type="GO" id="GO:0008270">
    <property type="term" value="F:zinc ion binding"/>
    <property type="evidence" value="ECO:0007669"/>
    <property type="project" value="UniProtKB-KW"/>
</dbReference>
<keyword evidence="3" id="KW-0862">Zinc</keyword>
<sequence length="422" mass="45885">MGQLNTKLAKLSTPSSANTSLPLLQQQQTEGEVFNTDRTDDVSNQTSPPFYADLREALYAYKRSASPPVDTKVMADPHHPPSIASEGPAPAADPELIRKIIAALGNPRPLNGTSTPAERHDNDNVTQASTEPTERVNITQGESAAAELSNTIQTETALTKLASMDHGEEAAEILSTFQGQNPPTELAVVDPRISALAGRGIKVPVKERNGSNKRALTPSSEVDAEFEEDDAPQAPPATKSPPTKKFKLSDTPEAVMKPIKKPKKTYRRSKVKADNDDDDEPSNFEAVVTGAALPRTPDQAKEAATTRHQRLRAQQIQRIPSKRTKKGHLRGAHPDPDLMPEFFSKANFAKGEENDSVRCVCGAVEDDGEDMIACDECGVWQHTTCMAEAVPADTSSGEYRCHVCDPWAHRELVAVLRQETML</sequence>
<proteinExistence type="predicted"/>
<keyword evidence="1" id="KW-0479">Metal-binding</keyword>
<accession>A0A6A6PK43</accession>
<evidence type="ECO:0000259" key="5">
    <source>
        <dbReference type="SMART" id="SM00249"/>
    </source>
</evidence>
<keyword evidence="2" id="KW-0863">Zinc-finger</keyword>
<feature type="compositionally biased region" description="Acidic residues" evidence="4">
    <location>
        <begin position="222"/>
        <end position="231"/>
    </location>
</feature>
<dbReference type="PANTHER" id="PTHR46201">
    <property type="entry name" value="PHD FINGER PROTEIN MALE MEIOCYTE DEATH 1-RELATED"/>
    <property type="match status" value="1"/>
</dbReference>
<dbReference type="Pfam" id="PF00628">
    <property type="entry name" value="PHD"/>
    <property type="match status" value="1"/>
</dbReference>
<dbReference type="SMART" id="SM00249">
    <property type="entry name" value="PHD"/>
    <property type="match status" value="1"/>
</dbReference>
<reference evidence="6" key="1">
    <citation type="journal article" date="2020" name="Stud. Mycol.">
        <title>101 Dothideomycetes genomes: a test case for predicting lifestyles and emergence of pathogens.</title>
        <authorList>
            <person name="Haridas S."/>
            <person name="Albert R."/>
            <person name="Binder M."/>
            <person name="Bloem J."/>
            <person name="Labutti K."/>
            <person name="Salamov A."/>
            <person name="Andreopoulos B."/>
            <person name="Baker S."/>
            <person name="Barry K."/>
            <person name="Bills G."/>
            <person name="Bluhm B."/>
            <person name="Cannon C."/>
            <person name="Castanera R."/>
            <person name="Culley D."/>
            <person name="Daum C."/>
            <person name="Ezra D."/>
            <person name="Gonzalez J."/>
            <person name="Henrissat B."/>
            <person name="Kuo A."/>
            <person name="Liang C."/>
            <person name="Lipzen A."/>
            <person name="Lutzoni F."/>
            <person name="Magnuson J."/>
            <person name="Mondo S."/>
            <person name="Nolan M."/>
            <person name="Ohm R."/>
            <person name="Pangilinan J."/>
            <person name="Park H.-J."/>
            <person name="Ramirez L."/>
            <person name="Alfaro M."/>
            <person name="Sun H."/>
            <person name="Tritt A."/>
            <person name="Yoshinaga Y."/>
            <person name="Zwiers L.-H."/>
            <person name="Turgeon B."/>
            <person name="Goodwin S."/>
            <person name="Spatafora J."/>
            <person name="Crous P."/>
            <person name="Grigoriev I."/>
        </authorList>
    </citation>
    <scope>NUCLEOTIDE SEQUENCE</scope>
    <source>
        <strain evidence="6">CBS 113389</strain>
    </source>
</reference>
<organism evidence="6 7">
    <name type="scientific">Neohortaea acidophila</name>
    <dbReference type="NCBI Taxonomy" id="245834"/>
    <lineage>
        <taxon>Eukaryota</taxon>
        <taxon>Fungi</taxon>
        <taxon>Dikarya</taxon>
        <taxon>Ascomycota</taxon>
        <taxon>Pezizomycotina</taxon>
        <taxon>Dothideomycetes</taxon>
        <taxon>Dothideomycetidae</taxon>
        <taxon>Mycosphaerellales</taxon>
        <taxon>Teratosphaeriaceae</taxon>
        <taxon>Neohortaea</taxon>
    </lineage>
</organism>
<evidence type="ECO:0000256" key="2">
    <source>
        <dbReference type="ARBA" id="ARBA00022771"/>
    </source>
</evidence>
<dbReference type="InterPro" id="IPR011011">
    <property type="entry name" value="Znf_FYVE_PHD"/>
</dbReference>
<feature type="compositionally biased region" description="Polar residues" evidence="4">
    <location>
        <begin position="124"/>
        <end position="135"/>
    </location>
</feature>
<dbReference type="InterPro" id="IPR019786">
    <property type="entry name" value="Zinc_finger_PHD-type_CS"/>
</dbReference>
<feature type="compositionally biased region" description="Basic residues" evidence="4">
    <location>
        <begin position="258"/>
        <end position="270"/>
    </location>
</feature>
<feature type="domain" description="Zinc finger PHD-type" evidence="5">
    <location>
        <begin position="358"/>
        <end position="405"/>
    </location>
</feature>
<dbReference type="InterPro" id="IPR019787">
    <property type="entry name" value="Znf_PHD-finger"/>
</dbReference>
<feature type="region of interest" description="Disordered" evidence="4">
    <location>
        <begin position="69"/>
        <end position="135"/>
    </location>
</feature>
<dbReference type="InterPro" id="IPR013083">
    <property type="entry name" value="Znf_RING/FYVE/PHD"/>
</dbReference>
<dbReference type="OrthoDB" id="79252at2759"/>
<dbReference type="Gene3D" id="3.30.40.10">
    <property type="entry name" value="Zinc/RING finger domain, C3HC4 (zinc finger)"/>
    <property type="match status" value="1"/>
</dbReference>
<gene>
    <name evidence="6" type="ORF">BDY17DRAFT_303351</name>
</gene>
<dbReference type="Proteomes" id="UP000799767">
    <property type="component" value="Unassembled WGS sequence"/>
</dbReference>
<evidence type="ECO:0000313" key="6">
    <source>
        <dbReference type="EMBL" id="KAF2480166.1"/>
    </source>
</evidence>
<feature type="region of interest" description="Disordered" evidence="4">
    <location>
        <begin position="1"/>
        <end position="48"/>
    </location>
</feature>
<dbReference type="PANTHER" id="PTHR46201:SF9">
    <property type="entry name" value="PHD FINGER PROTEIN MALE MEIOCYTE DEATH 1"/>
    <property type="match status" value="1"/>
</dbReference>
<feature type="compositionally biased region" description="Polar residues" evidence="4">
    <location>
        <begin position="1"/>
        <end position="30"/>
    </location>
</feature>